<dbReference type="Proteomes" id="UP000030748">
    <property type="component" value="Unassembled WGS sequence"/>
</dbReference>
<dbReference type="InterPro" id="IPR004146">
    <property type="entry name" value="DC1"/>
</dbReference>
<name>A0A022RLX7_ERYGU</name>
<feature type="non-terminal residue" evidence="3">
    <location>
        <position position="203"/>
    </location>
</feature>
<feature type="domain" description="DC1" evidence="2">
    <location>
        <begin position="11"/>
        <end position="57"/>
    </location>
</feature>
<evidence type="ECO:0000256" key="1">
    <source>
        <dbReference type="ARBA" id="ARBA00022737"/>
    </source>
</evidence>
<proteinExistence type="predicted"/>
<dbReference type="PANTHER" id="PTHR46288">
    <property type="entry name" value="PHORBOL-ESTER/DAG-TYPE DOMAIN-CONTAINING PROTEIN"/>
    <property type="match status" value="1"/>
</dbReference>
<dbReference type="EMBL" id="KI630437">
    <property type="protein sequence ID" value="EYU39950.1"/>
    <property type="molecule type" value="Genomic_DNA"/>
</dbReference>
<dbReference type="Pfam" id="PF03107">
    <property type="entry name" value="C1_2"/>
    <property type="match status" value="3"/>
</dbReference>
<sequence>MEEPSEYSKHFSHEHSLEYVKSSYDGDCICSGCEITITPNKFFYHCRDCKFSLHRVCYGMPKKVMHPADPHHHLTLLSPSSLTDQSNECGACGRCINGSFYYTCRKCCIYFHMLCVAMPLSMKIPISHPHVLKLEMKPPYGFKCGLCDRGSCSGWLYRCRLCEFDAHVSCAVTYNKYDSMGDDKYSHQDELMELLSQGMKGII</sequence>
<keyword evidence="4" id="KW-1185">Reference proteome</keyword>
<dbReference type="SUPFAM" id="SSF57889">
    <property type="entry name" value="Cysteine-rich domain"/>
    <property type="match status" value="1"/>
</dbReference>
<evidence type="ECO:0000259" key="2">
    <source>
        <dbReference type="Pfam" id="PF03107"/>
    </source>
</evidence>
<evidence type="ECO:0000313" key="3">
    <source>
        <dbReference type="EMBL" id="EYU39950.1"/>
    </source>
</evidence>
<gene>
    <name evidence="3" type="ORF">MIMGU_mgv1a020417mg</name>
</gene>
<reference evidence="3 4" key="1">
    <citation type="journal article" date="2013" name="Proc. Natl. Acad. Sci. U.S.A.">
        <title>Fine-scale variation in meiotic recombination in Mimulus inferred from population shotgun sequencing.</title>
        <authorList>
            <person name="Hellsten U."/>
            <person name="Wright K.M."/>
            <person name="Jenkins J."/>
            <person name="Shu S."/>
            <person name="Yuan Y."/>
            <person name="Wessler S.R."/>
            <person name="Schmutz J."/>
            <person name="Willis J.H."/>
            <person name="Rokhsar D.S."/>
        </authorList>
    </citation>
    <scope>NUCLEOTIDE SEQUENCE [LARGE SCALE GENOMIC DNA]</scope>
    <source>
        <strain evidence="4">cv. DUN x IM62</strain>
    </source>
</reference>
<dbReference type="eggNOG" id="ENOG502RYES">
    <property type="taxonomic scope" value="Eukaryota"/>
</dbReference>
<organism evidence="3 4">
    <name type="scientific">Erythranthe guttata</name>
    <name type="common">Yellow monkey flower</name>
    <name type="synonym">Mimulus guttatus</name>
    <dbReference type="NCBI Taxonomy" id="4155"/>
    <lineage>
        <taxon>Eukaryota</taxon>
        <taxon>Viridiplantae</taxon>
        <taxon>Streptophyta</taxon>
        <taxon>Embryophyta</taxon>
        <taxon>Tracheophyta</taxon>
        <taxon>Spermatophyta</taxon>
        <taxon>Magnoliopsida</taxon>
        <taxon>eudicotyledons</taxon>
        <taxon>Gunneridae</taxon>
        <taxon>Pentapetalae</taxon>
        <taxon>asterids</taxon>
        <taxon>lamiids</taxon>
        <taxon>Lamiales</taxon>
        <taxon>Phrymaceae</taxon>
        <taxon>Erythranthe</taxon>
    </lineage>
</organism>
<feature type="domain" description="DC1" evidence="2">
    <location>
        <begin position="71"/>
        <end position="116"/>
    </location>
</feature>
<dbReference type="InterPro" id="IPR046349">
    <property type="entry name" value="C1-like_sf"/>
</dbReference>
<feature type="domain" description="DC1" evidence="2">
    <location>
        <begin position="127"/>
        <end position="171"/>
    </location>
</feature>
<protein>
    <recommendedName>
        <fullName evidence="2">DC1 domain-containing protein</fullName>
    </recommendedName>
</protein>
<keyword evidence="1" id="KW-0677">Repeat</keyword>
<dbReference type="AlphaFoldDB" id="A0A022RLX7"/>
<dbReference type="STRING" id="4155.A0A022RLX7"/>
<dbReference type="PANTHER" id="PTHR46288:SF17">
    <property type="entry name" value="CYSTEINE_HISTIDINE-RICH C1 DOMAIN PROTEIN"/>
    <property type="match status" value="1"/>
</dbReference>
<accession>A0A022RLX7</accession>
<evidence type="ECO:0000313" key="4">
    <source>
        <dbReference type="Proteomes" id="UP000030748"/>
    </source>
</evidence>